<evidence type="ECO:0000256" key="1">
    <source>
        <dbReference type="SAM" id="Coils"/>
    </source>
</evidence>
<reference evidence="3 4" key="1">
    <citation type="submission" date="2018-08" db="EMBL/GenBank/DDBJ databases">
        <title>A genome reference for cultivated species of the human gut microbiota.</title>
        <authorList>
            <person name="Zou Y."/>
            <person name="Xue W."/>
            <person name="Luo G."/>
        </authorList>
    </citation>
    <scope>NUCLEOTIDE SEQUENCE [LARGE SCALE GENOMIC DNA]</scope>
    <source>
        <strain evidence="3 4">AM16-54</strain>
    </source>
</reference>
<organism evidence="3 4">
    <name type="scientific">Segatella copri</name>
    <dbReference type="NCBI Taxonomy" id="165179"/>
    <lineage>
        <taxon>Bacteria</taxon>
        <taxon>Pseudomonadati</taxon>
        <taxon>Bacteroidota</taxon>
        <taxon>Bacteroidia</taxon>
        <taxon>Bacteroidales</taxon>
        <taxon>Prevotellaceae</taxon>
        <taxon>Segatella</taxon>
    </lineage>
</organism>
<feature type="coiled-coil region" evidence="1">
    <location>
        <begin position="125"/>
        <end position="190"/>
    </location>
</feature>
<comment type="caution">
    <text evidence="3">The sequence shown here is derived from an EMBL/GenBank/DDBJ whole genome shotgun (WGS) entry which is preliminary data.</text>
</comment>
<proteinExistence type="predicted"/>
<dbReference type="RefSeq" id="WP_118253450.1">
    <property type="nucleotide sequence ID" value="NZ_QRKB01000002.1"/>
</dbReference>
<keyword evidence="2" id="KW-0812">Transmembrane</keyword>
<evidence type="ECO:0000256" key="2">
    <source>
        <dbReference type="SAM" id="Phobius"/>
    </source>
</evidence>
<protein>
    <submittedName>
        <fullName evidence="3">Multidrug transporter</fullName>
    </submittedName>
</protein>
<sequence length="394" mass="44746">MNEFQYDSTPQEQAMADLLKSQSHRLARQQIIFALIFLLIIVLAAYYIVTRMIWAIYDGYVRLDENHICAIDDIYVLKVNKEVGETVHKGDTLYSYVLLGNIVTQYDPNIIPSAVKETHDMEVQAKLAREEIPVLRTRLAELKKQKASESSDIYYGLTNNTKRNQLDAEIAEVEEEIRKQMNKVTIYSQAKNTTYNFMSRRGAGMAGADMPYSSNTSIYNQGLIHYCCAPADAYVSKVSVSDKTPVFKSDEVLTIQHTDYAACHLGIITYVPSKKIKYMESPDDADVIVNKDLVLKAKLQMVGLRVEEIPKHLQSNFSHDANAVVAVFTFKPNQRVPAWVMCNKLPVRIRVNKISAMLDPKPLPMYTIPVEKNQNVIRSSKLVTPDQNKDNVKK</sequence>
<feature type="transmembrane region" description="Helical" evidence="2">
    <location>
        <begin position="31"/>
        <end position="49"/>
    </location>
</feature>
<name>A0A3R6LH64_9BACT</name>
<dbReference type="EMBL" id="QRKB01000002">
    <property type="protein sequence ID" value="RHH84740.1"/>
    <property type="molecule type" value="Genomic_DNA"/>
</dbReference>
<dbReference type="Proteomes" id="UP000284548">
    <property type="component" value="Unassembled WGS sequence"/>
</dbReference>
<gene>
    <name evidence="3" type="ORF">DW192_01820</name>
</gene>
<evidence type="ECO:0000313" key="3">
    <source>
        <dbReference type="EMBL" id="RHH84740.1"/>
    </source>
</evidence>
<evidence type="ECO:0000313" key="4">
    <source>
        <dbReference type="Proteomes" id="UP000284548"/>
    </source>
</evidence>
<keyword evidence="2" id="KW-0472">Membrane</keyword>
<accession>A0A3R6LH64</accession>
<keyword evidence="2" id="KW-1133">Transmembrane helix</keyword>
<keyword evidence="1" id="KW-0175">Coiled coil</keyword>
<dbReference type="AlphaFoldDB" id="A0A3R6LH64"/>